<feature type="compositionally biased region" description="Low complexity" evidence="1">
    <location>
        <begin position="140"/>
        <end position="151"/>
    </location>
</feature>
<proteinExistence type="predicted"/>
<sequence>MGWRDIGEQLRQGPSRSAGLEKRWLAGDEGAFKFSGIDIFKVLPGCRMWSTADGRETLRRTFLNSGMRPSGPPSGHPSSQPSPHPPGPPPPNMPQFMSRYPGGPRGPMRMPIGEFNGPPGQPPMMPNSMDPNRPGPPGMGPMNHRGGMTPPRGMPPGPGPMGGFPCGIRGPPPTSMGGMPPMSMGGPPGPGGPRGPPPHWPPTSSGPPGSVGPPPGPGTPIMPSPQGKLLCELSQGKSFCCPPSRTAEERSPTEPLSDVPLTPDSSGSGADGMYPMMKPHPGGPPMSSEYGGPMSVGGPPDSNNGQMGGPPMPPTMNGEGMDIKGSPSSSQGGPGSQPPATPREGDNQMGDYGMGYPSQGGENGQMESAAILKIKESMQEEAKRFEKDTPDHSEYAFMQ</sequence>
<feature type="compositionally biased region" description="Low complexity" evidence="1">
    <location>
        <begin position="315"/>
        <end position="331"/>
    </location>
</feature>
<gene>
    <name evidence="2" type="ORF">CTOB1V02_LOCUS250</name>
</gene>
<dbReference type="EMBL" id="OB660039">
    <property type="protein sequence ID" value="CAD7222236.1"/>
    <property type="molecule type" value="Genomic_DNA"/>
</dbReference>
<dbReference type="AlphaFoldDB" id="A0A7R8W009"/>
<feature type="compositionally biased region" description="Low complexity" evidence="1">
    <location>
        <begin position="175"/>
        <end position="185"/>
    </location>
</feature>
<feature type="region of interest" description="Disordered" evidence="1">
    <location>
        <begin position="63"/>
        <end position="228"/>
    </location>
</feature>
<dbReference type="Pfam" id="PF04503">
    <property type="entry name" value="SSDP"/>
    <property type="match status" value="1"/>
</dbReference>
<organism evidence="2">
    <name type="scientific">Cyprideis torosa</name>
    <dbReference type="NCBI Taxonomy" id="163714"/>
    <lineage>
        <taxon>Eukaryota</taxon>
        <taxon>Metazoa</taxon>
        <taxon>Ecdysozoa</taxon>
        <taxon>Arthropoda</taxon>
        <taxon>Crustacea</taxon>
        <taxon>Oligostraca</taxon>
        <taxon>Ostracoda</taxon>
        <taxon>Podocopa</taxon>
        <taxon>Podocopida</taxon>
        <taxon>Cytherocopina</taxon>
        <taxon>Cytheroidea</taxon>
        <taxon>Cytherideidae</taxon>
        <taxon>Cyprideis</taxon>
    </lineage>
</organism>
<protein>
    <submittedName>
        <fullName evidence="2">Uncharacterized protein</fullName>
    </submittedName>
</protein>
<feature type="compositionally biased region" description="Low complexity" evidence="1">
    <location>
        <begin position="106"/>
        <end position="118"/>
    </location>
</feature>
<feature type="compositionally biased region" description="Pro residues" evidence="1">
    <location>
        <begin position="187"/>
        <end position="223"/>
    </location>
</feature>
<reference evidence="2" key="1">
    <citation type="submission" date="2020-11" db="EMBL/GenBank/DDBJ databases">
        <authorList>
            <person name="Tran Van P."/>
        </authorList>
    </citation>
    <scope>NUCLEOTIDE SEQUENCE</scope>
</reference>
<evidence type="ECO:0000256" key="1">
    <source>
        <dbReference type="SAM" id="MobiDB-lite"/>
    </source>
</evidence>
<accession>A0A7R8W009</accession>
<evidence type="ECO:0000313" key="2">
    <source>
        <dbReference type="EMBL" id="CAD7222236.1"/>
    </source>
</evidence>
<dbReference type="OrthoDB" id="5600002at2759"/>
<name>A0A7R8W009_9CRUS</name>
<feature type="compositionally biased region" description="Basic and acidic residues" evidence="1">
    <location>
        <begin position="373"/>
        <end position="399"/>
    </location>
</feature>
<feature type="compositionally biased region" description="Pro residues" evidence="1">
    <location>
        <begin position="70"/>
        <end position="93"/>
    </location>
</feature>
<feature type="region of interest" description="Disordered" evidence="1">
    <location>
        <begin position="241"/>
        <end position="399"/>
    </location>
</feature>